<evidence type="ECO:0008006" key="6">
    <source>
        <dbReference type="Google" id="ProtNLM"/>
    </source>
</evidence>
<reference evidence="2" key="1">
    <citation type="submission" date="2022-10" db="EMBL/GenBank/DDBJ databases">
        <authorList>
            <person name="Botero Cardona J."/>
        </authorList>
    </citation>
    <scope>NUCLEOTIDE SEQUENCE</scope>
    <source>
        <strain evidence="2">LMG 31819</strain>
        <strain evidence="3">R-53529</strain>
    </source>
</reference>
<proteinExistence type="predicted"/>
<name>A0A9W4TRA5_9PROT</name>
<evidence type="ECO:0000313" key="3">
    <source>
        <dbReference type="EMBL" id="CAI3959160.1"/>
    </source>
</evidence>
<evidence type="ECO:0000313" key="5">
    <source>
        <dbReference type="Proteomes" id="UP001154259"/>
    </source>
</evidence>
<sequence>MKGIINRTKNLQLKQWQWFVVLWLSGVLSLGVVAQFFRVILLMAKNSIYH</sequence>
<evidence type="ECO:0000313" key="2">
    <source>
        <dbReference type="EMBL" id="CAI3957078.1"/>
    </source>
</evidence>
<keyword evidence="1" id="KW-0812">Transmembrane</keyword>
<comment type="caution">
    <text evidence="2">The sequence shown here is derived from an EMBL/GenBank/DDBJ whole genome shotgun (WGS) entry which is preliminary data.</text>
</comment>
<gene>
    <name evidence="3" type="ORF">R53529_LOCUS2189</name>
    <name evidence="2" type="ORF">R53530_LOCUS2186</name>
</gene>
<keyword evidence="5" id="KW-1185">Reference proteome</keyword>
<keyword evidence="1" id="KW-0472">Membrane</keyword>
<dbReference type="Proteomes" id="UP001154255">
    <property type="component" value="Unassembled WGS sequence"/>
</dbReference>
<feature type="transmembrane region" description="Helical" evidence="1">
    <location>
        <begin position="20"/>
        <end position="44"/>
    </location>
</feature>
<evidence type="ECO:0000313" key="4">
    <source>
        <dbReference type="Proteomes" id="UP001154255"/>
    </source>
</evidence>
<protein>
    <recommendedName>
        <fullName evidence="6">DUF2474 domain-containing protein</fullName>
    </recommendedName>
</protein>
<accession>A0A9W4TRA5</accession>
<organism evidence="2 4">
    <name type="scientific">Commensalibacter communis</name>
    <dbReference type="NCBI Taxonomy" id="2972786"/>
    <lineage>
        <taxon>Bacteria</taxon>
        <taxon>Pseudomonadati</taxon>
        <taxon>Pseudomonadota</taxon>
        <taxon>Alphaproteobacteria</taxon>
        <taxon>Acetobacterales</taxon>
        <taxon>Acetobacteraceae</taxon>
    </lineage>
</organism>
<dbReference type="Proteomes" id="UP001154259">
    <property type="component" value="Unassembled WGS sequence"/>
</dbReference>
<evidence type="ECO:0000256" key="1">
    <source>
        <dbReference type="SAM" id="Phobius"/>
    </source>
</evidence>
<dbReference type="EMBL" id="CAMXCM010000010">
    <property type="protein sequence ID" value="CAI3957078.1"/>
    <property type="molecule type" value="Genomic_DNA"/>
</dbReference>
<dbReference type="AlphaFoldDB" id="A0A9W4TRA5"/>
<keyword evidence="1" id="KW-1133">Transmembrane helix</keyword>
<dbReference type="EMBL" id="CAMXCS010000010">
    <property type="protein sequence ID" value="CAI3959160.1"/>
    <property type="molecule type" value="Genomic_DNA"/>
</dbReference>